<dbReference type="GO" id="GO:0005850">
    <property type="term" value="C:eukaryotic translation initiation factor 2 complex"/>
    <property type="evidence" value="ECO:0007669"/>
    <property type="project" value="TreeGrafter"/>
</dbReference>
<dbReference type="Pfam" id="PF01873">
    <property type="entry name" value="eIF-5_eIF-2B"/>
    <property type="match status" value="1"/>
</dbReference>
<dbReference type="InterPro" id="IPR045196">
    <property type="entry name" value="IF2/IF5"/>
</dbReference>
<dbReference type="GO" id="GO:0031369">
    <property type="term" value="F:translation initiation factor binding"/>
    <property type="evidence" value="ECO:0007669"/>
    <property type="project" value="TreeGrafter"/>
</dbReference>
<dbReference type="GO" id="GO:0003743">
    <property type="term" value="F:translation initiation factor activity"/>
    <property type="evidence" value="ECO:0007669"/>
    <property type="project" value="UniProtKB-KW"/>
</dbReference>
<organism evidence="3 4">
    <name type="scientific">Entamoeba invadens IP1</name>
    <dbReference type="NCBI Taxonomy" id="370355"/>
    <lineage>
        <taxon>Eukaryota</taxon>
        <taxon>Amoebozoa</taxon>
        <taxon>Evosea</taxon>
        <taxon>Archamoebae</taxon>
        <taxon>Mastigamoebida</taxon>
        <taxon>Entamoebidae</taxon>
        <taxon>Entamoeba</taxon>
    </lineage>
</organism>
<dbReference type="VEuPathDB" id="AmoebaDB:EIN_368430"/>
<evidence type="ECO:0000313" key="3">
    <source>
        <dbReference type="EMBL" id="ELP88825.1"/>
    </source>
</evidence>
<dbReference type="InterPro" id="IPR002735">
    <property type="entry name" value="Transl_init_fac_IF2/IF5_dom"/>
</dbReference>
<protein>
    <submittedName>
        <fullName evidence="3">Eukaryotic translation initiation factor 2 subunit, putative</fullName>
    </submittedName>
</protein>
<dbReference type="SUPFAM" id="SSF100966">
    <property type="entry name" value="Translation initiation factor 2 beta, aIF2beta, N-terminal domain"/>
    <property type="match status" value="1"/>
</dbReference>
<evidence type="ECO:0000313" key="4">
    <source>
        <dbReference type="Proteomes" id="UP000014680"/>
    </source>
</evidence>
<gene>
    <name evidence="3" type="ORF">EIN_368430</name>
</gene>
<dbReference type="EMBL" id="KB206690">
    <property type="protein sequence ID" value="ELP88825.1"/>
    <property type="molecule type" value="Genomic_DNA"/>
</dbReference>
<reference evidence="3 4" key="1">
    <citation type="submission" date="2012-10" db="EMBL/GenBank/DDBJ databases">
        <authorList>
            <person name="Zafar N."/>
            <person name="Inman J."/>
            <person name="Hall N."/>
            <person name="Lorenzi H."/>
            <person name="Caler E."/>
        </authorList>
    </citation>
    <scope>NUCLEOTIDE SEQUENCE [LARGE SCALE GENOMIC DNA]</scope>
    <source>
        <strain evidence="3 4">IP1</strain>
    </source>
</reference>
<keyword evidence="3" id="KW-0648">Protein biosynthesis</keyword>
<dbReference type="OMA" id="NFEPDYG"/>
<dbReference type="Proteomes" id="UP000014680">
    <property type="component" value="Unassembled WGS sequence"/>
</dbReference>
<dbReference type="GO" id="GO:0001731">
    <property type="term" value="P:formation of translation preinitiation complex"/>
    <property type="evidence" value="ECO:0007669"/>
    <property type="project" value="TreeGrafter"/>
</dbReference>
<dbReference type="SMART" id="SM00653">
    <property type="entry name" value="eIF2B_5"/>
    <property type="match status" value="1"/>
</dbReference>
<evidence type="ECO:0000256" key="1">
    <source>
        <dbReference type="SAM" id="MobiDB-lite"/>
    </source>
</evidence>
<dbReference type="GO" id="GO:0003729">
    <property type="term" value="F:mRNA binding"/>
    <property type="evidence" value="ECO:0007669"/>
    <property type="project" value="TreeGrafter"/>
</dbReference>
<evidence type="ECO:0000259" key="2">
    <source>
        <dbReference type="SMART" id="SM00653"/>
    </source>
</evidence>
<dbReference type="RefSeq" id="XP_004255596.1">
    <property type="nucleotide sequence ID" value="XM_004255548.1"/>
</dbReference>
<name>A0A0A1U9N2_ENTIV</name>
<dbReference type="PANTHER" id="PTHR23001">
    <property type="entry name" value="EUKARYOTIC TRANSLATION INITIATION FACTOR"/>
    <property type="match status" value="1"/>
</dbReference>
<feature type="compositionally biased region" description="Basic residues" evidence="1">
    <location>
        <begin position="22"/>
        <end position="33"/>
    </location>
</feature>
<dbReference type="OrthoDB" id="10255414at2759"/>
<dbReference type="PANTHER" id="PTHR23001:SF3">
    <property type="entry name" value="EUKARYOTIC TRANSLATION INITIATION FACTOR 2 SUBUNIT 2"/>
    <property type="match status" value="1"/>
</dbReference>
<accession>A0A0A1U9N2</accession>
<dbReference type="GeneID" id="14887799"/>
<dbReference type="InterPro" id="IPR016189">
    <property type="entry name" value="Transl_init_fac_IF2/IF5_N"/>
</dbReference>
<sequence>MSNPEENHDAVVEKDNKETKPVKKVKKVKKTTKKAGLPDFSAIKVKQKPSEKKSSKTESESLYTYDQMLDMIYKKCNVTQSTSKQEIELPRILVVRDGSKRVIWQNFSDICKRLHRLPEDVKLFVLEELQTMGSIDSKGGFTIKGNLNPTHLETIVYQYVAQFVQCPVCKSLQH</sequence>
<feature type="compositionally biased region" description="Basic and acidic residues" evidence="1">
    <location>
        <begin position="48"/>
        <end position="59"/>
    </location>
</feature>
<keyword evidence="4" id="KW-1185">Reference proteome</keyword>
<dbReference type="AlphaFoldDB" id="A0A0A1U9N2"/>
<proteinExistence type="predicted"/>
<dbReference type="KEGG" id="eiv:EIN_368430"/>
<dbReference type="Gene3D" id="3.30.30.170">
    <property type="match status" value="1"/>
</dbReference>
<keyword evidence="3" id="KW-0396">Initiation factor</keyword>
<feature type="compositionally biased region" description="Basic and acidic residues" evidence="1">
    <location>
        <begin position="1"/>
        <end position="21"/>
    </location>
</feature>
<feature type="region of interest" description="Disordered" evidence="1">
    <location>
        <begin position="1"/>
        <end position="59"/>
    </location>
</feature>
<feature type="domain" description="Translation initiation factor IF2/IF5" evidence="2">
    <location>
        <begin position="84"/>
        <end position="174"/>
    </location>
</feature>